<keyword evidence="4" id="KW-1185">Reference proteome</keyword>
<feature type="compositionally biased region" description="Low complexity" evidence="1">
    <location>
        <begin position="476"/>
        <end position="485"/>
    </location>
</feature>
<name>A0A9Q0AI36_9PEZI</name>
<evidence type="ECO:0000313" key="3">
    <source>
        <dbReference type="EMBL" id="KAI1852206.1"/>
    </source>
</evidence>
<evidence type="ECO:0000313" key="4">
    <source>
        <dbReference type="Proteomes" id="UP000829685"/>
    </source>
</evidence>
<protein>
    <recommendedName>
        <fullName evidence="2">Ubiquitin-like domain-containing protein</fullName>
    </recommendedName>
</protein>
<feature type="domain" description="Ubiquitin-like" evidence="2">
    <location>
        <begin position="335"/>
        <end position="417"/>
    </location>
</feature>
<feature type="compositionally biased region" description="Acidic residues" evidence="1">
    <location>
        <begin position="196"/>
        <end position="213"/>
    </location>
</feature>
<dbReference type="AlphaFoldDB" id="A0A9Q0AI36"/>
<sequence>MDPFSIISGVAGISAAGASLSRLILDIVSGARNAPKEAFDIARAISDLSIILSELRRVLKDGSEIYRRKLLRRVQSAMRRIERLHGVISEMLDVTSKTARIMWSFRRSKATTILYQIESHKTGINMILHTMVLAVQLKQLARSRTSINDVQQTSDKDDVLLARQQAENLVQMSYCSIRDLLDQGGQGQQSSMGDPDIQDDGDSNVSDHDDEGSGETNSSNQLMLRKIPNEDAAMWLYDLVFSPATDADASDGAQRPNAASTPEATETSPDPEVLSNSTELILHQQRRVNQLQHYVREPAKRSSVVNELLAEWTTLAEDEIEVALSESEQPGNESEVQVIHFKDAVGRKFSFPWAVAKKWKGMTGYIMEAFVHVDVLGPHVQAGHYDLVGPNGVIILPSTWEVLARAGDAITMHMWPIDVRPTGPKSASPNAAPTPSTGFQPIPRRPPMPPGFNIKQQMPMGNPNPGRPGPPPAPPTFNGQPVPLGKGPPQPPTNGQRDASSSPSKSPMPSIHLLPPRIVPAKRRSREKQNNARPVSE</sequence>
<feature type="compositionally biased region" description="Low complexity" evidence="1">
    <location>
        <begin position="500"/>
        <end position="510"/>
    </location>
</feature>
<feature type="compositionally biased region" description="Pro residues" evidence="1">
    <location>
        <begin position="465"/>
        <end position="475"/>
    </location>
</feature>
<dbReference type="InterPro" id="IPR054464">
    <property type="entry name" value="ULD_fung"/>
</dbReference>
<reference evidence="3" key="1">
    <citation type="submission" date="2021-03" db="EMBL/GenBank/DDBJ databases">
        <title>Revisited historic fungal species revealed as producer of novel bioactive compounds through whole genome sequencing and comparative genomics.</title>
        <authorList>
            <person name="Vignolle G.A."/>
            <person name="Hochenegger N."/>
            <person name="Mach R.L."/>
            <person name="Mach-Aigner A.R."/>
            <person name="Javad Rahimi M."/>
            <person name="Salim K.A."/>
            <person name="Chan C.M."/>
            <person name="Lim L.B.L."/>
            <person name="Cai F."/>
            <person name="Druzhinina I.S."/>
            <person name="U'Ren J.M."/>
            <person name="Derntl C."/>
        </authorList>
    </citation>
    <scope>NUCLEOTIDE SEQUENCE</scope>
    <source>
        <strain evidence="3">TUCIM 5799</strain>
    </source>
</reference>
<evidence type="ECO:0000256" key="1">
    <source>
        <dbReference type="SAM" id="MobiDB-lite"/>
    </source>
</evidence>
<dbReference type="Proteomes" id="UP000829685">
    <property type="component" value="Unassembled WGS sequence"/>
</dbReference>
<feature type="compositionally biased region" description="Polar residues" evidence="1">
    <location>
        <begin position="425"/>
        <end position="439"/>
    </location>
</feature>
<dbReference type="Pfam" id="PF22893">
    <property type="entry name" value="ULD_2"/>
    <property type="match status" value="1"/>
</dbReference>
<gene>
    <name evidence="3" type="ORF">JX265_013059</name>
</gene>
<accession>A0A9Q0AI36</accession>
<feature type="region of interest" description="Disordered" evidence="1">
    <location>
        <begin position="182"/>
        <end position="223"/>
    </location>
</feature>
<dbReference type="EMBL" id="JAFIMR010000062">
    <property type="protein sequence ID" value="KAI1852206.1"/>
    <property type="molecule type" value="Genomic_DNA"/>
</dbReference>
<feature type="region of interest" description="Disordered" evidence="1">
    <location>
        <begin position="247"/>
        <end position="275"/>
    </location>
</feature>
<proteinExistence type="predicted"/>
<evidence type="ECO:0000259" key="2">
    <source>
        <dbReference type="Pfam" id="PF22893"/>
    </source>
</evidence>
<comment type="caution">
    <text evidence="3">The sequence shown here is derived from an EMBL/GenBank/DDBJ whole genome shotgun (WGS) entry which is preliminary data.</text>
</comment>
<organism evidence="3 4">
    <name type="scientific">Neoarthrinium moseri</name>
    <dbReference type="NCBI Taxonomy" id="1658444"/>
    <lineage>
        <taxon>Eukaryota</taxon>
        <taxon>Fungi</taxon>
        <taxon>Dikarya</taxon>
        <taxon>Ascomycota</taxon>
        <taxon>Pezizomycotina</taxon>
        <taxon>Sordariomycetes</taxon>
        <taxon>Xylariomycetidae</taxon>
        <taxon>Amphisphaeriales</taxon>
        <taxon>Apiosporaceae</taxon>
        <taxon>Neoarthrinium</taxon>
    </lineage>
</organism>
<feature type="region of interest" description="Disordered" evidence="1">
    <location>
        <begin position="420"/>
        <end position="537"/>
    </location>
</feature>
<feature type="compositionally biased region" description="Polar residues" evidence="1">
    <location>
        <begin position="257"/>
        <end position="275"/>
    </location>
</feature>